<reference evidence="1 2" key="1">
    <citation type="submission" date="2016-07" db="EMBL/GenBank/DDBJ databases">
        <title>Characterization of isolates of Eisenbergiella tayi derived from blood cultures, using whole genome sequencing.</title>
        <authorList>
            <person name="Burdz T."/>
            <person name="Wiebe D."/>
            <person name="Huynh C."/>
            <person name="Bernard K."/>
        </authorList>
    </citation>
    <scope>NUCLEOTIDE SEQUENCE [LARGE SCALE GENOMIC DNA]</scope>
    <source>
        <strain evidence="1 2">NML 110608</strain>
    </source>
</reference>
<dbReference type="RefSeq" id="WP_069153741.1">
    <property type="nucleotide sequence ID" value="NZ_MCGH01000003.1"/>
</dbReference>
<dbReference type="Gene3D" id="3.30.1930.10">
    <property type="entry name" value="capsid protein of prophage domain"/>
    <property type="match status" value="1"/>
</dbReference>
<accession>A0A1E3A347</accession>
<comment type="caution">
    <text evidence="1">The sequence shown here is derived from an EMBL/GenBank/DDBJ whole genome shotgun (WGS) entry which is preliminary data.</text>
</comment>
<dbReference type="AlphaFoldDB" id="A0A1E3A347"/>
<sequence length="339" mass="37702">MPRVEELLTPRELIDYTKERTQEAYMGEVLFPERKTEALEIDIIKGASNLPVSAKVHAFDTEAEIGSREGVESFTQDMALIKRKIKIPERTIIALESPRNDNEEADMIRRIFNDVDNLVASVRTRVEAMRMEALSTGKIQINENGVKASIDYGMPAAHKAAKTWTSGTPTILEDMDSMVDKIVGDTGFTPTRALTSKKVLNAILRDERIRAAIYGVNSAKMLTVAELNAFLAQQKLPQIAIYDKKYRVQDAKGGYAAKRFLPEDAFVMMPDGKMGDTFYGVTAEELELRRNPSVDVTAVGNIIVCQYNTEDPVAKWLKAVATSLPSFPYADQVFVATIA</sequence>
<proteinExistence type="predicted"/>
<name>A0A1E3A347_9FIRM</name>
<dbReference type="Pfam" id="PF03864">
    <property type="entry name" value="Phage_cap_E"/>
    <property type="match status" value="1"/>
</dbReference>
<evidence type="ECO:0000313" key="2">
    <source>
        <dbReference type="Proteomes" id="UP000094067"/>
    </source>
</evidence>
<evidence type="ECO:0000313" key="1">
    <source>
        <dbReference type="EMBL" id="ODM03212.1"/>
    </source>
</evidence>
<dbReference type="Gene3D" id="3.15.30.10">
    <property type="entry name" value="putative capsid protein of prophage domain like"/>
    <property type="match status" value="1"/>
</dbReference>
<dbReference type="InterPro" id="IPR005564">
    <property type="entry name" value="Major_capsid_GpE"/>
</dbReference>
<dbReference type="Proteomes" id="UP000094067">
    <property type="component" value="Unassembled WGS sequence"/>
</dbReference>
<dbReference type="PATRIC" id="fig|1432052.4.peg.4431"/>
<organism evidence="1 2">
    <name type="scientific">Eisenbergiella tayi</name>
    <dbReference type="NCBI Taxonomy" id="1432052"/>
    <lineage>
        <taxon>Bacteria</taxon>
        <taxon>Bacillati</taxon>
        <taxon>Bacillota</taxon>
        <taxon>Clostridia</taxon>
        <taxon>Lachnospirales</taxon>
        <taxon>Lachnospiraceae</taxon>
        <taxon>Eisenbergiella</taxon>
    </lineage>
</organism>
<gene>
    <name evidence="1" type="ORF">BEI61_04006</name>
</gene>
<dbReference type="EMBL" id="MCGH01000003">
    <property type="protein sequence ID" value="ODM03212.1"/>
    <property type="molecule type" value="Genomic_DNA"/>
</dbReference>
<protein>
    <submittedName>
        <fullName evidence="1">Phage major capsid protein E</fullName>
    </submittedName>
</protein>